<comment type="caution">
    <text evidence="2">The sequence shown here is derived from an EMBL/GenBank/DDBJ whole genome shotgun (WGS) entry which is preliminary data.</text>
</comment>
<dbReference type="EMBL" id="VBQZ03000019">
    <property type="protein sequence ID" value="MXQ84076.1"/>
    <property type="molecule type" value="Genomic_DNA"/>
</dbReference>
<name>A0A6B0R6N3_9CETA</name>
<feature type="compositionally biased region" description="Polar residues" evidence="1">
    <location>
        <begin position="10"/>
        <end position="25"/>
    </location>
</feature>
<accession>A0A6B0R6N3</accession>
<sequence>MAGAGDPPVSTGSCYDSRTSGNTSDSSEDKQMEKDGIQKALSYGLTQNLINFEGFSRNLVSSELEMFKVNAQHQIYPAKRTGPVSGLGLPSVPGPGMIAFVDLNKAEVNRLILRRQIFCSNPTYCIGLKSLTNFGASEQDNTAPSESVFRRAPGTQAALGSGFSQSPVLMPPDAGTLKEQHLEWG</sequence>
<feature type="region of interest" description="Disordered" evidence="1">
    <location>
        <begin position="1"/>
        <end position="33"/>
    </location>
</feature>
<protein>
    <submittedName>
        <fullName evidence="2">Uncharacterized protein</fullName>
    </submittedName>
</protein>
<keyword evidence="3" id="KW-1185">Reference proteome</keyword>
<gene>
    <name evidence="2" type="ORF">E5288_WYG012075</name>
</gene>
<evidence type="ECO:0000313" key="3">
    <source>
        <dbReference type="Proteomes" id="UP000322234"/>
    </source>
</evidence>
<dbReference type="AlphaFoldDB" id="A0A6B0R6N3"/>
<proteinExistence type="predicted"/>
<evidence type="ECO:0000313" key="2">
    <source>
        <dbReference type="EMBL" id="MXQ84076.1"/>
    </source>
</evidence>
<evidence type="ECO:0000256" key="1">
    <source>
        <dbReference type="SAM" id="MobiDB-lite"/>
    </source>
</evidence>
<dbReference type="Proteomes" id="UP000322234">
    <property type="component" value="Unassembled WGS sequence"/>
</dbReference>
<reference evidence="2" key="1">
    <citation type="submission" date="2019-10" db="EMBL/GenBank/DDBJ databases">
        <title>The sequence and de novo assembly of the wild yak genome.</title>
        <authorList>
            <person name="Liu Y."/>
        </authorList>
    </citation>
    <scope>NUCLEOTIDE SEQUENCE [LARGE SCALE GENOMIC DNA]</scope>
    <source>
        <strain evidence="2">WY2019</strain>
    </source>
</reference>
<organism evidence="2 3">
    <name type="scientific">Bos mutus</name>
    <name type="common">wild yak</name>
    <dbReference type="NCBI Taxonomy" id="72004"/>
    <lineage>
        <taxon>Eukaryota</taxon>
        <taxon>Metazoa</taxon>
        <taxon>Chordata</taxon>
        <taxon>Craniata</taxon>
        <taxon>Vertebrata</taxon>
        <taxon>Euteleostomi</taxon>
        <taxon>Mammalia</taxon>
        <taxon>Eutheria</taxon>
        <taxon>Laurasiatheria</taxon>
        <taxon>Artiodactyla</taxon>
        <taxon>Ruminantia</taxon>
        <taxon>Pecora</taxon>
        <taxon>Bovidae</taxon>
        <taxon>Bovinae</taxon>
        <taxon>Bos</taxon>
    </lineage>
</organism>